<proteinExistence type="predicted"/>
<reference evidence="1" key="2">
    <citation type="journal article" date="2015" name="Data Brief">
        <title>Shoot transcriptome of the giant reed, Arundo donax.</title>
        <authorList>
            <person name="Barrero R.A."/>
            <person name="Guerrero F.D."/>
            <person name="Moolhuijzen P."/>
            <person name="Goolsby J.A."/>
            <person name="Tidwell J."/>
            <person name="Bellgard S.E."/>
            <person name="Bellgard M.I."/>
        </authorList>
    </citation>
    <scope>NUCLEOTIDE SEQUENCE</scope>
    <source>
        <tissue evidence="1">Shoot tissue taken approximately 20 cm above the soil surface</tissue>
    </source>
</reference>
<evidence type="ECO:0000313" key="1">
    <source>
        <dbReference type="EMBL" id="JAD29438.1"/>
    </source>
</evidence>
<reference evidence="1" key="1">
    <citation type="submission" date="2014-09" db="EMBL/GenBank/DDBJ databases">
        <authorList>
            <person name="Magalhaes I.L.F."/>
            <person name="Oliveira U."/>
            <person name="Santos F.R."/>
            <person name="Vidigal T.H.D.A."/>
            <person name="Brescovit A.D."/>
            <person name="Santos A.J."/>
        </authorList>
    </citation>
    <scope>NUCLEOTIDE SEQUENCE</scope>
    <source>
        <tissue evidence="1">Shoot tissue taken approximately 20 cm above the soil surface</tissue>
    </source>
</reference>
<dbReference type="EMBL" id="GBRH01268457">
    <property type="protein sequence ID" value="JAD29438.1"/>
    <property type="molecule type" value="Transcribed_RNA"/>
</dbReference>
<dbReference type="AlphaFoldDB" id="A0A0A8YVH5"/>
<name>A0A0A8YVH5_ARUDO</name>
<sequence length="25" mass="3172">MNSCFFFHYHKIKFDKLLLRVLKDQ</sequence>
<organism evidence="1">
    <name type="scientific">Arundo donax</name>
    <name type="common">Giant reed</name>
    <name type="synonym">Donax arundinaceus</name>
    <dbReference type="NCBI Taxonomy" id="35708"/>
    <lineage>
        <taxon>Eukaryota</taxon>
        <taxon>Viridiplantae</taxon>
        <taxon>Streptophyta</taxon>
        <taxon>Embryophyta</taxon>
        <taxon>Tracheophyta</taxon>
        <taxon>Spermatophyta</taxon>
        <taxon>Magnoliopsida</taxon>
        <taxon>Liliopsida</taxon>
        <taxon>Poales</taxon>
        <taxon>Poaceae</taxon>
        <taxon>PACMAD clade</taxon>
        <taxon>Arundinoideae</taxon>
        <taxon>Arundineae</taxon>
        <taxon>Arundo</taxon>
    </lineage>
</organism>
<accession>A0A0A8YVH5</accession>
<protein>
    <submittedName>
        <fullName evidence="1">Uncharacterized protein</fullName>
    </submittedName>
</protein>